<dbReference type="KEGG" id="rmb:K529_012835"/>
<dbReference type="STRING" id="1265309.K529_012835"/>
<dbReference type="AlphaFoldDB" id="A0A1B1A561"/>
<feature type="compositionally biased region" description="Pro residues" evidence="1">
    <location>
        <begin position="71"/>
        <end position="82"/>
    </location>
</feature>
<protein>
    <submittedName>
        <fullName evidence="3">Uncharacterized protein</fullName>
    </submittedName>
</protein>
<evidence type="ECO:0000313" key="3">
    <source>
        <dbReference type="EMBL" id="ANP41657.1"/>
    </source>
</evidence>
<proteinExistence type="predicted"/>
<accession>A0A1B1A561</accession>
<organism evidence="3 4">
    <name type="scientific">Tritonibacter mobilis F1926</name>
    <dbReference type="NCBI Taxonomy" id="1265309"/>
    <lineage>
        <taxon>Bacteria</taxon>
        <taxon>Pseudomonadati</taxon>
        <taxon>Pseudomonadota</taxon>
        <taxon>Alphaproteobacteria</taxon>
        <taxon>Rhodobacterales</taxon>
        <taxon>Paracoccaceae</taxon>
        <taxon>Tritonibacter</taxon>
    </lineage>
</organism>
<dbReference type="EMBL" id="CP015230">
    <property type="protein sequence ID" value="ANP41657.1"/>
    <property type="molecule type" value="Genomic_DNA"/>
</dbReference>
<feature type="transmembrane region" description="Helical" evidence="2">
    <location>
        <begin position="41"/>
        <end position="58"/>
    </location>
</feature>
<gene>
    <name evidence="3" type="ORF">K529_012835</name>
</gene>
<dbReference type="RefSeq" id="WP_005624310.1">
    <property type="nucleotide sequence ID" value="NZ_CP015230.1"/>
</dbReference>
<evidence type="ECO:0000256" key="2">
    <source>
        <dbReference type="SAM" id="Phobius"/>
    </source>
</evidence>
<feature type="region of interest" description="Disordered" evidence="1">
    <location>
        <begin position="61"/>
        <end position="82"/>
    </location>
</feature>
<dbReference type="OrthoDB" id="7876829at2"/>
<keyword evidence="2" id="KW-1133">Transmembrane helix</keyword>
<keyword evidence="2" id="KW-0812">Transmembrane</keyword>
<reference evidence="3 4" key="1">
    <citation type="journal article" date="2016" name="ISME J.">
        <title>Global occurrence and heterogeneity of the Roseobacter-clade species Ruegeria mobilis.</title>
        <authorList>
            <person name="Sonnenschein E."/>
            <person name="Gram L."/>
        </authorList>
    </citation>
    <scope>NUCLEOTIDE SEQUENCE [LARGE SCALE GENOMIC DNA]</scope>
    <source>
        <strain evidence="3 4">F1926</strain>
    </source>
</reference>
<sequence length="155" mass="17567">MTRLASSSRKLHRKFIAAVIATAMAITGFSAAPARADSDDIAKFIAGAAILGIIGAAINDSKKDRRRPPHVEPLPGPKPLPPRVRRYDLPAQCLTSIRVRGKDRNLLGMRCLRRNYDYVRELPNRCYAEFDNRNQSRRGYRPGCLRKHGYRLVRR</sequence>
<dbReference type="GeneID" id="28250735"/>
<evidence type="ECO:0000313" key="4">
    <source>
        <dbReference type="Proteomes" id="UP000013243"/>
    </source>
</evidence>
<dbReference type="Proteomes" id="UP000013243">
    <property type="component" value="Chromosome"/>
</dbReference>
<keyword evidence="2" id="KW-0472">Membrane</keyword>
<name>A0A1B1A561_9RHOB</name>
<evidence type="ECO:0000256" key="1">
    <source>
        <dbReference type="SAM" id="MobiDB-lite"/>
    </source>
</evidence>